<dbReference type="SMART" id="SM00868">
    <property type="entry name" value="zf-AD"/>
    <property type="match status" value="1"/>
</dbReference>
<sequence length="635" mass="74196">MSKNPPPSDYCRLCVKSCNDCQRSLYDETGQANLNHELVDKYFTNAMLNMAWEQRLQYICEKCWQHIWEFHQFQESVIEAQKGLHLHIEAAKEVKEVKLKPDVQKNRQEAKLNSLSVKEFSTSTEDLMKSTALTIDIKSEEPLDLNSEHDGMSSLGLEQLTDEEMSLMNTASTNDVESNEDYSSNDELPLSSLSQSKISSSEKEVDAAKRSVEQFDELVALWRSSLKCEICHHLMASYSQLEEHFRKNHASENCYLMCCQLVLESRYAIERHIRYHNAPQQLRCEVCCKAYSLQRYVRRHKKTFHTSKGGDKKAKDSEKLEGKYRCDKCLKFFATEMRLNNHNRDVHKPKIFECNICGKSFMRPIALRDHMANHTGEKRYACSFCSAAFTCQSYSRRHMKKYHLQEWKKKAQNDSAQNDILRGYRRETREDSMVFVCIYCSMEYAKQSSMYSHLRRCQRDNEQKALKKGYRLEIRGESMVCVCLYCSKEYERRHSIYKHVYRCHRNDRSLAKQVSTTSEAQVPIHERRTQFCQDSLSITRPNTTEVSNITSDNDTLNKLDEEIEKEEHLLMTPMGGKELEDENATNTNVKAEQISTDTISLGNEEMDESELPQEFPDATWESEEFIKSEEEFIEL</sequence>
<evidence type="ECO:0000256" key="10">
    <source>
        <dbReference type="SAM" id="MobiDB-lite"/>
    </source>
</evidence>
<feature type="binding site" evidence="9">
    <location>
        <position position="60"/>
    </location>
    <ligand>
        <name>Zn(2+)</name>
        <dbReference type="ChEBI" id="CHEBI:29105"/>
    </ligand>
</feature>
<dbReference type="VEuPathDB" id="VectorBase:SCAU015216"/>
<dbReference type="GO" id="GO:0000981">
    <property type="term" value="F:DNA-binding transcription factor activity, RNA polymerase II-specific"/>
    <property type="evidence" value="ECO:0007669"/>
    <property type="project" value="TreeGrafter"/>
</dbReference>
<dbReference type="Proteomes" id="UP000095300">
    <property type="component" value="Unassembled WGS sequence"/>
</dbReference>
<evidence type="ECO:0000256" key="7">
    <source>
        <dbReference type="ARBA" id="ARBA00023242"/>
    </source>
</evidence>
<evidence type="ECO:0000256" key="6">
    <source>
        <dbReference type="ARBA" id="ARBA00023125"/>
    </source>
</evidence>
<comment type="subcellular location">
    <subcellularLocation>
        <location evidence="1">Nucleus</location>
    </subcellularLocation>
</comment>
<evidence type="ECO:0000256" key="5">
    <source>
        <dbReference type="ARBA" id="ARBA00022833"/>
    </source>
</evidence>
<dbReference type="Gene3D" id="3.30.160.60">
    <property type="entry name" value="Classic Zinc Finger"/>
    <property type="match status" value="4"/>
</dbReference>
<dbReference type="GO" id="GO:0005634">
    <property type="term" value="C:nucleus"/>
    <property type="evidence" value="ECO:0007669"/>
    <property type="project" value="UniProtKB-SubCell"/>
</dbReference>
<dbReference type="GO" id="GO:0000977">
    <property type="term" value="F:RNA polymerase II transcription regulatory region sequence-specific DNA binding"/>
    <property type="evidence" value="ECO:0007669"/>
    <property type="project" value="TreeGrafter"/>
</dbReference>
<dbReference type="PROSITE" id="PS00028">
    <property type="entry name" value="ZINC_FINGER_C2H2_1"/>
    <property type="match status" value="6"/>
</dbReference>
<feature type="domain" description="C2H2-type" evidence="11">
    <location>
        <begin position="380"/>
        <end position="408"/>
    </location>
</feature>
<name>A0A1I8Q9S9_STOCA</name>
<dbReference type="SMART" id="SM00355">
    <property type="entry name" value="ZnF_C2H2"/>
    <property type="match status" value="8"/>
</dbReference>
<evidence type="ECO:0000259" key="11">
    <source>
        <dbReference type="PROSITE" id="PS50157"/>
    </source>
</evidence>
<keyword evidence="6" id="KW-0238">DNA-binding</keyword>
<dbReference type="KEGG" id="scac:106084865"/>
<dbReference type="OrthoDB" id="8002153at2759"/>
<protein>
    <submittedName>
        <fullName evidence="13">Uncharacterized protein</fullName>
    </submittedName>
</protein>
<keyword evidence="2 9" id="KW-0479">Metal-binding</keyword>
<accession>A0A1I8Q9S9</accession>
<evidence type="ECO:0000256" key="8">
    <source>
        <dbReference type="PROSITE-ProRule" id="PRU00042"/>
    </source>
</evidence>
<evidence type="ECO:0000313" key="14">
    <source>
        <dbReference type="Proteomes" id="UP000095300"/>
    </source>
</evidence>
<feature type="binding site" evidence="9">
    <location>
        <position position="11"/>
    </location>
    <ligand>
        <name>Zn(2+)</name>
        <dbReference type="ChEBI" id="CHEBI:29105"/>
    </ligand>
</feature>
<organism evidence="13 14">
    <name type="scientific">Stomoxys calcitrans</name>
    <name type="common">Stable fly</name>
    <name type="synonym">Conops calcitrans</name>
    <dbReference type="NCBI Taxonomy" id="35570"/>
    <lineage>
        <taxon>Eukaryota</taxon>
        <taxon>Metazoa</taxon>
        <taxon>Ecdysozoa</taxon>
        <taxon>Arthropoda</taxon>
        <taxon>Hexapoda</taxon>
        <taxon>Insecta</taxon>
        <taxon>Pterygota</taxon>
        <taxon>Neoptera</taxon>
        <taxon>Endopterygota</taxon>
        <taxon>Diptera</taxon>
        <taxon>Brachycera</taxon>
        <taxon>Muscomorpha</taxon>
        <taxon>Muscoidea</taxon>
        <taxon>Muscidae</taxon>
        <taxon>Stomoxys</taxon>
    </lineage>
</organism>
<dbReference type="PROSITE" id="PS51915">
    <property type="entry name" value="ZAD"/>
    <property type="match status" value="1"/>
</dbReference>
<proteinExistence type="predicted"/>
<evidence type="ECO:0000313" key="13">
    <source>
        <dbReference type="EnsemblMetazoa" id="SCAU015216-PA"/>
    </source>
</evidence>
<keyword evidence="14" id="KW-1185">Reference proteome</keyword>
<dbReference type="AlphaFoldDB" id="A0A1I8Q9S9"/>
<dbReference type="InterPro" id="IPR013087">
    <property type="entry name" value="Znf_C2H2_type"/>
</dbReference>
<feature type="region of interest" description="Disordered" evidence="10">
    <location>
        <begin position="174"/>
        <end position="196"/>
    </location>
</feature>
<dbReference type="InterPro" id="IPR012934">
    <property type="entry name" value="Znf_AD"/>
</dbReference>
<keyword evidence="4 8" id="KW-0863">Zinc-finger</keyword>
<reference evidence="13" key="1">
    <citation type="submission" date="2020-05" db="UniProtKB">
        <authorList>
            <consortium name="EnsemblMetazoa"/>
        </authorList>
    </citation>
    <scope>IDENTIFICATION</scope>
    <source>
        <strain evidence="13">USDA</strain>
    </source>
</reference>
<keyword evidence="5 9" id="KW-0862">Zinc</keyword>
<feature type="domain" description="C2H2-type" evidence="11">
    <location>
        <begin position="352"/>
        <end position="379"/>
    </location>
</feature>
<evidence type="ECO:0000256" key="4">
    <source>
        <dbReference type="ARBA" id="ARBA00022771"/>
    </source>
</evidence>
<keyword evidence="7" id="KW-0539">Nucleus</keyword>
<dbReference type="FunFam" id="3.30.160.60:FF:000045">
    <property type="entry name" value="ZFP69 zinc finger protein B"/>
    <property type="match status" value="1"/>
</dbReference>
<feature type="binding site" evidence="9">
    <location>
        <position position="63"/>
    </location>
    <ligand>
        <name>Zn(2+)</name>
        <dbReference type="ChEBI" id="CHEBI:29105"/>
    </ligand>
</feature>
<dbReference type="SUPFAM" id="SSF57667">
    <property type="entry name" value="beta-beta-alpha zinc fingers"/>
    <property type="match status" value="2"/>
</dbReference>
<dbReference type="InterPro" id="IPR036236">
    <property type="entry name" value="Znf_C2H2_sf"/>
</dbReference>
<dbReference type="SUPFAM" id="SSF57716">
    <property type="entry name" value="Glucocorticoid receptor-like (DNA-binding domain)"/>
    <property type="match status" value="1"/>
</dbReference>
<keyword evidence="3" id="KW-0677">Repeat</keyword>
<evidence type="ECO:0000256" key="2">
    <source>
        <dbReference type="ARBA" id="ARBA00022723"/>
    </source>
</evidence>
<feature type="domain" description="C2H2-type" evidence="11">
    <location>
        <begin position="282"/>
        <end position="310"/>
    </location>
</feature>
<dbReference type="PANTHER" id="PTHR24379:SF127">
    <property type="entry name" value="BLOODY FINGERS-RELATED"/>
    <property type="match status" value="1"/>
</dbReference>
<dbReference type="Gene3D" id="3.40.1800.20">
    <property type="match status" value="1"/>
</dbReference>
<evidence type="ECO:0000256" key="3">
    <source>
        <dbReference type="ARBA" id="ARBA00022737"/>
    </source>
</evidence>
<evidence type="ECO:0000256" key="1">
    <source>
        <dbReference type="ARBA" id="ARBA00004123"/>
    </source>
</evidence>
<feature type="domain" description="ZAD" evidence="12">
    <location>
        <begin position="9"/>
        <end position="87"/>
    </location>
</feature>
<dbReference type="EnsemblMetazoa" id="SCAU015216-RA">
    <property type="protein sequence ID" value="SCAU015216-PA"/>
    <property type="gene ID" value="SCAU015216"/>
</dbReference>
<dbReference type="PROSITE" id="PS50157">
    <property type="entry name" value="ZINC_FINGER_C2H2_2"/>
    <property type="match status" value="5"/>
</dbReference>
<feature type="domain" description="C2H2-type" evidence="11">
    <location>
        <begin position="226"/>
        <end position="254"/>
    </location>
</feature>
<dbReference type="STRING" id="35570.A0A1I8Q9S9"/>
<feature type="domain" description="C2H2-type" evidence="11">
    <location>
        <begin position="324"/>
        <end position="347"/>
    </location>
</feature>
<dbReference type="PANTHER" id="PTHR24379">
    <property type="entry name" value="KRAB AND ZINC FINGER DOMAIN-CONTAINING"/>
    <property type="match status" value="1"/>
</dbReference>
<dbReference type="Pfam" id="PF07776">
    <property type="entry name" value="zf-AD"/>
    <property type="match status" value="1"/>
</dbReference>
<gene>
    <name evidence="13" type="primary">106084865</name>
</gene>
<evidence type="ECO:0000256" key="9">
    <source>
        <dbReference type="PROSITE-ProRule" id="PRU01263"/>
    </source>
</evidence>
<dbReference type="GO" id="GO:0008270">
    <property type="term" value="F:zinc ion binding"/>
    <property type="evidence" value="ECO:0007669"/>
    <property type="project" value="UniProtKB-UniRule"/>
</dbReference>
<feature type="binding site" evidence="9">
    <location>
        <position position="14"/>
    </location>
    <ligand>
        <name>Zn(2+)</name>
        <dbReference type="ChEBI" id="CHEBI:29105"/>
    </ligand>
</feature>
<evidence type="ECO:0000259" key="12">
    <source>
        <dbReference type="PROSITE" id="PS51915"/>
    </source>
</evidence>